<dbReference type="SUPFAM" id="SSF53448">
    <property type="entry name" value="Nucleotide-diphospho-sugar transferases"/>
    <property type="match status" value="1"/>
</dbReference>
<dbReference type="InterPro" id="IPR029044">
    <property type="entry name" value="Nucleotide-diphossugar_trans"/>
</dbReference>
<keyword evidence="2" id="KW-0808">Transferase</keyword>
<reference evidence="2 3" key="1">
    <citation type="submission" date="2006-10" db="EMBL/GenBank/DDBJ databases">
        <title>Complete sequence of Methanosaeta thermophila PT.</title>
        <authorList>
            <consortium name="US DOE Joint Genome Institute"/>
            <person name="Copeland A."/>
            <person name="Lucas S."/>
            <person name="Lapidus A."/>
            <person name="Barry K."/>
            <person name="Detter J.C."/>
            <person name="Glavina del Rio T."/>
            <person name="Hammon N."/>
            <person name="Israni S."/>
            <person name="Pitluck S."/>
            <person name="Chain P."/>
            <person name="Malfatti S."/>
            <person name="Shin M."/>
            <person name="Vergez L."/>
            <person name="Schmutz J."/>
            <person name="Larimer F."/>
            <person name="Land M."/>
            <person name="Hauser L."/>
            <person name="Kyrpides N."/>
            <person name="Kim E."/>
            <person name="Smith K.S."/>
            <person name="Ingram-Smith C."/>
            <person name="Richardson P."/>
        </authorList>
    </citation>
    <scope>NUCLEOTIDE SEQUENCE [LARGE SCALE GENOMIC DNA]</scope>
    <source>
        <strain evidence="3">DSM 6194 / JCM 14653 / NBRC 101360 / PT</strain>
    </source>
</reference>
<dbReference type="EMBL" id="CP000477">
    <property type="protein sequence ID" value="ABK14749.1"/>
    <property type="molecule type" value="Genomic_DNA"/>
</dbReference>
<dbReference type="STRING" id="349307.Mthe_0961"/>
<dbReference type="PANTHER" id="PTHR43685">
    <property type="entry name" value="GLYCOSYLTRANSFERASE"/>
    <property type="match status" value="1"/>
</dbReference>
<dbReference type="GeneID" id="4461795"/>
<protein>
    <submittedName>
        <fullName evidence="2">Glycosyl transferase, family 2</fullName>
    </submittedName>
</protein>
<gene>
    <name evidence="2" type="ordered locus">Mthe_0961</name>
</gene>
<evidence type="ECO:0000259" key="1">
    <source>
        <dbReference type="Pfam" id="PF00535"/>
    </source>
</evidence>
<dbReference type="OrthoDB" id="46222at2157"/>
<dbReference type="Proteomes" id="UP000000674">
    <property type="component" value="Chromosome"/>
</dbReference>
<dbReference type="AlphaFoldDB" id="A0B7S5"/>
<keyword evidence="3" id="KW-1185">Reference proteome</keyword>
<dbReference type="Gene3D" id="3.90.550.10">
    <property type="entry name" value="Spore Coat Polysaccharide Biosynthesis Protein SpsA, Chain A"/>
    <property type="match status" value="1"/>
</dbReference>
<dbReference type="KEGG" id="mtp:Mthe_0961"/>
<dbReference type="PANTHER" id="PTHR43685:SF2">
    <property type="entry name" value="GLYCOSYLTRANSFERASE 2-LIKE DOMAIN-CONTAINING PROTEIN"/>
    <property type="match status" value="1"/>
</dbReference>
<dbReference type="HOGENOM" id="CLU_025996_0_5_2"/>
<proteinExistence type="predicted"/>
<sequence>MVTVSVILPTYNRAHVVGRAIRSVLEQTYEDFELIVVDDGSTDSTEEVVRSFDDRRIRYIRHKQNKGRSAARNTGIKIAKGEYIAFQDSDDEWLPEKLEEQMEVFKTSSPQVGVVYTGFYLFYDDKKIYIPSANVKTKDGNIYDELLKGNFVGTPAAVVRAECLKKVGMFDESLHCLEDWELFIRISKEYIFKYIDKALVNAFRSPNSILLDPDACATAMMLIMEKHIYPLGDQRRLAEMQYSIGNYLFKSEKICEGRARLLCAWKLDPLNIKYFLAYLASLLGKNGYVTIVRLKRLLLSVR</sequence>
<evidence type="ECO:0000313" key="2">
    <source>
        <dbReference type="EMBL" id="ABK14749.1"/>
    </source>
</evidence>
<dbReference type="RefSeq" id="WP_011696144.1">
    <property type="nucleotide sequence ID" value="NC_008553.1"/>
</dbReference>
<accession>A0B7S5</accession>
<name>A0B7S5_METTP</name>
<dbReference type="InterPro" id="IPR050834">
    <property type="entry name" value="Glycosyltransf_2"/>
</dbReference>
<feature type="domain" description="Glycosyltransferase 2-like" evidence="1">
    <location>
        <begin position="5"/>
        <end position="154"/>
    </location>
</feature>
<dbReference type="GO" id="GO:0016740">
    <property type="term" value="F:transferase activity"/>
    <property type="evidence" value="ECO:0007669"/>
    <property type="project" value="UniProtKB-KW"/>
</dbReference>
<dbReference type="CAZy" id="GT2">
    <property type="family name" value="Glycosyltransferase Family 2"/>
</dbReference>
<dbReference type="InterPro" id="IPR001173">
    <property type="entry name" value="Glyco_trans_2-like"/>
</dbReference>
<organism evidence="2 3">
    <name type="scientific">Methanothrix thermoacetophila (strain DSM 6194 / JCM 14653 / NBRC 101360 / PT)</name>
    <name type="common">Methanosaeta thermophila</name>
    <dbReference type="NCBI Taxonomy" id="349307"/>
    <lineage>
        <taxon>Archaea</taxon>
        <taxon>Methanobacteriati</taxon>
        <taxon>Methanobacteriota</taxon>
        <taxon>Stenosarchaea group</taxon>
        <taxon>Methanomicrobia</taxon>
        <taxon>Methanotrichales</taxon>
        <taxon>Methanotrichaceae</taxon>
        <taxon>Methanothrix</taxon>
    </lineage>
</organism>
<dbReference type="Pfam" id="PF00535">
    <property type="entry name" value="Glycos_transf_2"/>
    <property type="match status" value="1"/>
</dbReference>
<evidence type="ECO:0000313" key="3">
    <source>
        <dbReference type="Proteomes" id="UP000000674"/>
    </source>
</evidence>